<dbReference type="EMBL" id="AZMM01006924">
    <property type="protein sequence ID" value="ETJ39107.1"/>
    <property type="molecule type" value="Genomic_DNA"/>
</dbReference>
<sequence length="331" mass="38607">MKWLYKTKYICEVITPMFLGGAEKNRVELRTPSIKGALRFWWRALHGYLKENELRKKEKLLFGGIGDNARKSPFTIKTKLVENGNKNQIKSFTPLPHHKSPKYNRRIFKKNAFIIGTKFEVEFIVKPFIYYEENNETKKKDGKEILKEIENIFEIFSILGGLGMRSRRGFGAFKIIKKENKDFIYSYDIDKIKEKIDLYTKNKYVIKTVKFDDLGNVNTIEIAENYNLVNTAIKQISLGWPPYNDADELTKDIGELTHDARNNKYYSENVEHRDIDNALGKAKKQERLASPIYISALECEKGLVTVITKLNSENLTDKQNLIQKKFIEGLW</sequence>
<proteinExistence type="predicted"/>
<dbReference type="NCBIfam" id="TIGR01894">
    <property type="entry name" value="cas_TM1795_cmr1"/>
    <property type="match status" value="1"/>
</dbReference>
<keyword evidence="1" id="KW-0051">Antiviral defense</keyword>
<dbReference type="Pfam" id="PF03787">
    <property type="entry name" value="RAMPs"/>
    <property type="match status" value="1"/>
</dbReference>
<dbReference type="InterPro" id="IPR005537">
    <property type="entry name" value="RAMP_III_fam"/>
</dbReference>
<evidence type="ECO:0000313" key="3">
    <source>
        <dbReference type="EMBL" id="ETJ39107.1"/>
    </source>
</evidence>
<feature type="domain" description="CRISPR type III-associated protein" evidence="2">
    <location>
        <begin position="11"/>
        <end position="174"/>
    </location>
</feature>
<evidence type="ECO:0000256" key="1">
    <source>
        <dbReference type="ARBA" id="ARBA00023118"/>
    </source>
</evidence>
<gene>
    <name evidence="3" type="ORF">Q604_UNBC06924G0002</name>
</gene>
<evidence type="ECO:0000259" key="2">
    <source>
        <dbReference type="Pfam" id="PF03787"/>
    </source>
</evidence>
<name>W1Y9B2_9ZZZZ</name>
<accession>W1Y9B2</accession>
<comment type="caution">
    <text evidence="3">The sequence shown here is derived from an EMBL/GenBank/DDBJ whole genome shotgun (WGS) entry which is preliminary data.</text>
</comment>
<dbReference type="AlphaFoldDB" id="W1Y9B2"/>
<reference evidence="3" key="1">
    <citation type="submission" date="2013-12" db="EMBL/GenBank/DDBJ databases">
        <title>A Varibaculum cambriense genome reconstructed from a premature infant gut community with otherwise low bacterial novelty that shifts toward anaerobic metabolism during the third week of life.</title>
        <authorList>
            <person name="Brown C.T."/>
            <person name="Sharon I."/>
            <person name="Thomas B.C."/>
            <person name="Castelle C.J."/>
            <person name="Morowitz M.J."/>
            <person name="Banfield J.F."/>
        </authorList>
    </citation>
    <scope>NUCLEOTIDE SEQUENCE</scope>
</reference>
<dbReference type="InterPro" id="IPR007522">
    <property type="entry name" value="CRISPR-assoc_prot_TM1795"/>
</dbReference>
<organism evidence="3">
    <name type="scientific">human gut metagenome</name>
    <dbReference type="NCBI Taxonomy" id="408170"/>
    <lineage>
        <taxon>unclassified sequences</taxon>
        <taxon>metagenomes</taxon>
        <taxon>organismal metagenomes</taxon>
    </lineage>
</organism>
<protein>
    <submittedName>
        <fullName evidence="3">Crispr-associated ramp protein</fullName>
    </submittedName>
</protein>
<dbReference type="GO" id="GO:0051607">
    <property type="term" value="P:defense response to virus"/>
    <property type="evidence" value="ECO:0007669"/>
    <property type="project" value="UniProtKB-KW"/>
</dbReference>